<organism evidence="3 4">
    <name type="scientific">Desmophyllum pertusum</name>
    <dbReference type="NCBI Taxonomy" id="174260"/>
    <lineage>
        <taxon>Eukaryota</taxon>
        <taxon>Metazoa</taxon>
        <taxon>Cnidaria</taxon>
        <taxon>Anthozoa</taxon>
        <taxon>Hexacorallia</taxon>
        <taxon>Scleractinia</taxon>
        <taxon>Caryophylliina</taxon>
        <taxon>Caryophylliidae</taxon>
        <taxon>Desmophyllum</taxon>
    </lineage>
</organism>
<keyword evidence="1" id="KW-0862">Zinc</keyword>
<keyword evidence="1" id="KW-0863">Zinc-finger</keyword>
<name>A0A9X0CG87_9CNID</name>
<dbReference type="InterPro" id="IPR013087">
    <property type="entry name" value="Znf_C2H2_type"/>
</dbReference>
<dbReference type="PROSITE" id="PS00028">
    <property type="entry name" value="ZINC_FINGER_C2H2_1"/>
    <property type="match status" value="1"/>
</dbReference>
<evidence type="ECO:0000259" key="2">
    <source>
        <dbReference type="PROSITE" id="PS50157"/>
    </source>
</evidence>
<comment type="caution">
    <text evidence="3">The sequence shown here is derived from an EMBL/GenBank/DDBJ whole genome shotgun (WGS) entry which is preliminary data.</text>
</comment>
<keyword evidence="1" id="KW-0479">Metal-binding</keyword>
<evidence type="ECO:0000313" key="4">
    <source>
        <dbReference type="Proteomes" id="UP001163046"/>
    </source>
</evidence>
<sequence length="224" mass="25333">MNRTLFDCGLRKSVELNDGRLYDITSTLEKTVKLSSATVKCKHCDRSFKGQQYLDSHVQFKHPASAAQNSNSNSSASRNTSTIFVNINNHSGETNTQRMAESQQLEDVPQKKTLDLLDSLKSSTNKYNTVAKQQGVNKSLVFKWEKNRSKILAELTLNKTKKNTGGARPMRQRRRIAGNRSQCTDKYPLASNLLLAKFKLRRAAGSKVSKLWFKKRMKSKIEAC</sequence>
<dbReference type="OrthoDB" id="5983378at2759"/>
<evidence type="ECO:0000313" key="3">
    <source>
        <dbReference type="EMBL" id="KAJ7331152.1"/>
    </source>
</evidence>
<feature type="domain" description="C2H2-type" evidence="2">
    <location>
        <begin position="39"/>
        <end position="67"/>
    </location>
</feature>
<protein>
    <recommendedName>
        <fullName evidence="2">C2H2-type domain-containing protein</fullName>
    </recommendedName>
</protein>
<dbReference type="AlphaFoldDB" id="A0A9X0CG87"/>
<gene>
    <name evidence="3" type="ORF">OS493_020854</name>
</gene>
<accession>A0A9X0CG87</accession>
<keyword evidence="4" id="KW-1185">Reference proteome</keyword>
<evidence type="ECO:0000256" key="1">
    <source>
        <dbReference type="PROSITE-ProRule" id="PRU00042"/>
    </source>
</evidence>
<reference evidence="3" key="1">
    <citation type="submission" date="2023-01" db="EMBL/GenBank/DDBJ databases">
        <title>Genome assembly of the deep-sea coral Lophelia pertusa.</title>
        <authorList>
            <person name="Herrera S."/>
            <person name="Cordes E."/>
        </authorList>
    </citation>
    <scope>NUCLEOTIDE SEQUENCE</scope>
    <source>
        <strain evidence="3">USNM1676648</strain>
        <tissue evidence="3">Polyp</tissue>
    </source>
</reference>
<dbReference type="GO" id="GO:0008270">
    <property type="term" value="F:zinc ion binding"/>
    <property type="evidence" value="ECO:0007669"/>
    <property type="project" value="UniProtKB-KW"/>
</dbReference>
<dbReference type="EMBL" id="MU827790">
    <property type="protein sequence ID" value="KAJ7331152.1"/>
    <property type="molecule type" value="Genomic_DNA"/>
</dbReference>
<dbReference type="PROSITE" id="PS50157">
    <property type="entry name" value="ZINC_FINGER_C2H2_2"/>
    <property type="match status" value="1"/>
</dbReference>
<dbReference type="Proteomes" id="UP001163046">
    <property type="component" value="Unassembled WGS sequence"/>
</dbReference>
<dbReference type="Gene3D" id="3.30.160.60">
    <property type="entry name" value="Classic Zinc Finger"/>
    <property type="match status" value="1"/>
</dbReference>
<proteinExistence type="predicted"/>